<dbReference type="OrthoDB" id="5291451at2"/>
<dbReference type="AlphaFoldDB" id="A0A1E3UZM3"/>
<protein>
    <recommendedName>
        <fullName evidence="6">Lipoprotein</fullName>
    </recommendedName>
</protein>
<comment type="caution">
    <text evidence="4">The sequence shown here is derived from an EMBL/GenBank/DDBJ whole genome shotgun (WGS) entry which is preliminary data.</text>
</comment>
<evidence type="ECO:0000313" key="3">
    <source>
        <dbReference type="EMBL" id="MDG5900676.1"/>
    </source>
</evidence>
<reference evidence="4" key="3">
    <citation type="submission" date="2023-05" db="EMBL/GenBank/DDBJ databases">
        <title>Colonisation of extended spectrum b-lactamase- and carbapenemase-producing bacteria on hospital surfaces from low- and middle-income countries.</title>
        <authorList>
            <person name="Nieto-Rosado M."/>
            <person name="Sands K."/>
            <person name="Iregbu K."/>
            <person name="Zahra R."/>
            <person name="Mazarati J.B."/>
            <person name="Mehtar S."/>
            <person name="Barnards-Group B."/>
            <person name="Walsh T.R."/>
        </authorList>
    </citation>
    <scope>NUCLEOTIDE SEQUENCE</scope>
    <source>
        <strain evidence="4">PP-E493</strain>
    </source>
</reference>
<accession>A0A1E3UZM3</accession>
<evidence type="ECO:0008006" key="6">
    <source>
        <dbReference type="Google" id="ProtNLM"/>
    </source>
</evidence>
<dbReference type="PROSITE" id="PS51257">
    <property type="entry name" value="PROKAR_LIPOPROTEIN"/>
    <property type="match status" value="1"/>
</dbReference>
<sequence length="329" mass="36502">MAGMLMRVLTSMLILAATLSLTGCGDDRPEKIEKYQQLTEQRLTTLNTMLDDGQVRNANLLKQYSSLLKQQKPDLAPLVDELAKDATAEGPMYASLKRRLADAKNSANFTDLDQQLAEVENLYQAADPSLYNDMLSDPVNVIADMSEGKLARVNAISREAAALANNAEDYGPGSQLVGNPAYGSWQTDSSGMSFWAWYGMYSMFSNIFQRPIYYDRWSGNRGYSYYNDVGRYRYTSPKQVEAQARVFAETKKRFDSQGKRFDSPYAKSRTGSTALSRESTSAPKANTAGSSSANKSGAQSGSKFRSNYSKDSSFRNSSNRTTRSVRRGK</sequence>
<feature type="signal peptide" evidence="2">
    <location>
        <begin position="1"/>
        <end position="16"/>
    </location>
</feature>
<keyword evidence="2" id="KW-0732">Signal</keyword>
<proteinExistence type="predicted"/>
<feature type="chain" id="PRO_5043144411" description="Lipoprotein" evidence="2">
    <location>
        <begin position="17"/>
        <end position="329"/>
    </location>
</feature>
<reference evidence="3" key="2">
    <citation type="submission" date="2019-04" db="EMBL/GenBank/DDBJ databases">
        <authorList>
            <person name="Zou H."/>
        </authorList>
    </citation>
    <scope>NUCLEOTIDE SEQUENCE</scope>
    <source>
        <strain evidence="3">2015oxa</strain>
    </source>
</reference>
<dbReference type="RefSeq" id="WP_037430255.1">
    <property type="nucleotide sequence ID" value="NZ_CP079718.1"/>
</dbReference>
<evidence type="ECO:0000313" key="5">
    <source>
        <dbReference type="Proteomes" id="UP001187859"/>
    </source>
</evidence>
<organism evidence="4 5">
    <name type="scientific">Shewanella xiamenensis</name>
    <dbReference type="NCBI Taxonomy" id="332186"/>
    <lineage>
        <taxon>Bacteria</taxon>
        <taxon>Pseudomonadati</taxon>
        <taxon>Pseudomonadota</taxon>
        <taxon>Gammaproteobacteria</taxon>
        <taxon>Alteromonadales</taxon>
        <taxon>Shewanellaceae</taxon>
        <taxon>Shewanella</taxon>
    </lineage>
</organism>
<feature type="region of interest" description="Disordered" evidence="1">
    <location>
        <begin position="258"/>
        <end position="329"/>
    </location>
</feature>
<dbReference type="GeneID" id="75187569"/>
<dbReference type="Proteomes" id="UP001152518">
    <property type="component" value="Unassembled WGS sequence"/>
</dbReference>
<evidence type="ECO:0000256" key="1">
    <source>
        <dbReference type="SAM" id="MobiDB-lite"/>
    </source>
</evidence>
<dbReference type="Proteomes" id="UP001187859">
    <property type="component" value="Unassembled WGS sequence"/>
</dbReference>
<evidence type="ECO:0000256" key="2">
    <source>
        <dbReference type="SAM" id="SignalP"/>
    </source>
</evidence>
<dbReference type="EMBL" id="JASGOQ010000001">
    <property type="protein sequence ID" value="MDV5391441.1"/>
    <property type="molecule type" value="Genomic_DNA"/>
</dbReference>
<name>A0A1E3UZM3_9GAMM</name>
<gene>
    <name evidence="3" type="ORF">E2650_12410</name>
    <name evidence="4" type="ORF">QM089_14590</name>
</gene>
<reference evidence="3" key="1">
    <citation type="journal article" date="2019" name="Int J Environ Res Public Health">
        <title>Characterization of Chromosome-Mediated BlaOXA-894 in Shewanella xiamenensis Isolated from Pig Wastewater.</title>
        <authorList>
            <person name="Zou H."/>
            <person name="Zhou Z."/>
            <person name="Xia H."/>
            <person name="Zhao Q."/>
            <person name="Li X."/>
        </authorList>
    </citation>
    <scope>NUCLEOTIDE SEQUENCE</scope>
    <source>
        <strain evidence="3">2015oxa</strain>
    </source>
</reference>
<evidence type="ECO:0000313" key="4">
    <source>
        <dbReference type="EMBL" id="MDV5391441.1"/>
    </source>
</evidence>
<dbReference type="EMBL" id="SUNE01000007">
    <property type="protein sequence ID" value="MDG5900676.1"/>
    <property type="molecule type" value="Genomic_DNA"/>
</dbReference>
<feature type="compositionally biased region" description="Polar residues" evidence="1">
    <location>
        <begin position="269"/>
        <end position="311"/>
    </location>
</feature>